<dbReference type="OrthoDB" id="4310135at2"/>
<protein>
    <submittedName>
        <fullName evidence="1">Uncharacterized protein</fullName>
    </submittedName>
</protein>
<evidence type="ECO:0000313" key="1">
    <source>
        <dbReference type="EMBL" id="TPQ22052.1"/>
    </source>
</evidence>
<comment type="caution">
    <text evidence="1">The sequence shown here is derived from an EMBL/GenBank/DDBJ whole genome shotgun (WGS) entry which is preliminary data.</text>
</comment>
<proteinExistence type="predicted"/>
<dbReference type="Proteomes" id="UP000317378">
    <property type="component" value="Unassembled WGS sequence"/>
</dbReference>
<keyword evidence="2" id="KW-1185">Reference proteome</keyword>
<dbReference type="RefSeq" id="WP_119100336.1">
    <property type="nucleotide sequence ID" value="NZ_QXMJ01000101.1"/>
</dbReference>
<name>A0A505DH18_9ACTN</name>
<evidence type="ECO:0000313" key="2">
    <source>
        <dbReference type="Proteomes" id="UP000317378"/>
    </source>
</evidence>
<accession>A0A505DH18</accession>
<dbReference type="EMBL" id="VCHX02000101">
    <property type="protein sequence ID" value="TPQ22052.1"/>
    <property type="molecule type" value="Genomic_DNA"/>
</dbReference>
<reference evidence="1 2" key="1">
    <citation type="submission" date="2019-06" db="EMBL/GenBank/DDBJ databases">
        <title>Streptomyces sporangiiformans sp. nov., a novel actinomycete isolated from soil in Mount Song.</title>
        <authorList>
            <person name="Han L."/>
        </authorList>
    </citation>
    <scope>NUCLEOTIDE SEQUENCE [LARGE SCALE GENOMIC DNA]</scope>
    <source>
        <strain evidence="1 2">NEAU-SSA 1</strain>
    </source>
</reference>
<organism evidence="1 2">
    <name type="scientific">Streptomyces sporangiiformans</name>
    <dbReference type="NCBI Taxonomy" id="2315329"/>
    <lineage>
        <taxon>Bacteria</taxon>
        <taxon>Bacillati</taxon>
        <taxon>Actinomycetota</taxon>
        <taxon>Actinomycetes</taxon>
        <taxon>Kitasatosporales</taxon>
        <taxon>Streptomycetaceae</taxon>
        <taxon>Streptomyces</taxon>
    </lineage>
</organism>
<sequence length="229" mass="25061">MELLDGSAAMTERRAPSSETGLGYDVFAPLWGILELGAVMESGAELGAWSLRDVSLADFVAVRRYELDRLLEGVRHIGDFSAETMAIFERQGGWAHDREVTAESLMLYSGCIEGYPPDTDDPAVLRRMVRTGGDLQLATLMHALVGAATVRGPGVAAASALVLAVVRRAGSLLGVDSERVASDTFRMWRVTFLPDLLRPDARSCEGDRVNYRKHAHALEDLVDPYRVDR</sequence>
<dbReference type="AlphaFoldDB" id="A0A505DH18"/>
<gene>
    <name evidence="1" type="ORF">FGD71_011695</name>
</gene>